<dbReference type="SMART" id="SM01003">
    <property type="entry name" value="AlaDh_PNT_N"/>
    <property type="match status" value="1"/>
</dbReference>
<evidence type="ECO:0000256" key="6">
    <source>
        <dbReference type="ARBA" id="ARBA00022692"/>
    </source>
</evidence>
<keyword evidence="9" id="KW-1278">Translocase</keyword>
<feature type="transmembrane region" description="Helical" evidence="17">
    <location>
        <begin position="424"/>
        <end position="443"/>
    </location>
</feature>
<dbReference type="NCBIfam" id="TIGR00561">
    <property type="entry name" value="pntA"/>
    <property type="match status" value="1"/>
</dbReference>
<proteinExistence type="predicted"/>
<feature type="domain" description="Alanine dehydrogenase/pyridine nucleotide transhydrogenase N-terminal" evidence="19">
    <location>
        <begin position="4"/>
        <end position="133"/>
    </location>
</feature>
<protein>
    <recommendedName>
        <fullName evidence="14">NAD(P) transhydrogenase subunit alpha</fullName>
        <ecNumber evidence="3">7.1.1.1</ecNumber>
    </recommendedName>
    <alternativeName>
        <fullName evidence="16">Nicotinamide nucleotide transhydrogenase subunit alpha</fullName>
    </alternativeName>
    <alternativeName>
        <fullName evidence="15">Pyridine nucleotide transhydrogenase subunit alpha</fullName>
    </alternativeName>
</protein>
<dbReference type="Pfam" id="PF01262">
    <property type="entry name" value="AlaDh_PNT_C"/>
    <property type="match status" value="1"/>
</dbReference>
<comment type="catalytic activity">
    <reaction evidence="13">
        <text>NAD(+) + NADPH + H(+)(in) = NADH + NADP(+) + H(+)(out)</text>
        <dbReference type="Rhea" id="RHEA:47992"/>
        <dbReference type="ChEBI" id="CHEBI:15378"/>
        <dbReference type="ChEBI" id="CHEBI:57540"/>
        <dbReference type="ChEBI" id="CHEBI:57783"/>
        <dbReference type="ChEBI" id="CHEBI:57945"/>
        <dbReference type="ChEBI" id="CHEBI:58349"/>
        <dbReference type="EC" id="7.1.1.1"/>
    </reaction>
</comment>
<evidence type="ECO:0000256" key="4">
    <source>
        <dbReference type="ARBA" id="ARBA00022475"/>
    </source>
</evidence>
<keyword evidence="6 17" id="KW-0812">Transmembrane</keyword>
<evidence type="ECO:0000256" key="1">
    <source>
        <dbReference type="ARBA" id="ARBA00003943"/>
    </source>
</evidence>
<dbReference type="InterPro" id="IPR026255">
    <property type="entry name" value="NADP_transhyd_a"/>
</dbReference>
<dbReference type="NCBIfam" id="NF006942">
    <property type="entry name" value="PRK09424.1"/>
    <property type="match status" value="1"/>
</dbReference>
<keyword evidence="5" id="KW-0997">Cell inner membrane</keyword>
<keyword evidence="8" id="KW-0521">NADP</keyword>
<evidence type="ECO:0000259" key="19">
    <source>
        <dbReference type="SMART" id="SM01003"/>
    </source>
</evidence>
<dbReference type="GO" id="GO:0008750">
    <property type="term" value="F:proton-translocating NAD(P)+ transhydrogenase activity"/>
    <property type="evidence" value="ECO:0007669"/>
    <property type="project" value="UniProtKB-EC"/>
</dbReference>
<evidence type="ECO:0000256" key="15">
    <source>
        <dbReference type="ARBA" id="ARBA00079788"/>
    </source>
</evidence>
<evidence type="ECO:0000256" key="9">
    <source>
        <dbReference type="ARBA" id="ARBA00022967"/>
    </source>
</evidence>
<dbReference type="InterPro" id="IPR024605">
    <property type="entry name" value="NADP_transhyd_a_C"/>
</dbReference>
<evidence type="ECO:0000313" key="21">
    <source>
        <dbReference type="Proteomes" id="UP000199645"/>
    </source>
</evidence>
<evidence type="ECO:0000256" key="11">
    <source>
        <dbReference type="ARBA" id="ARBA00023027"/>
    </source>
</evidence>
<dbReference type="GO" id="GO:0006740">
    <property type="term" value="P:NADPH regeneration"/>
    <property type="evidence" value="ECO:0007669"/>
    <property type="project" value="TreeGrafter"/>
</dbReference>
<evidence type="ECO:0000256" key="3">
    <source>
        <dbReference type="ARBA" id="ARBA00012943"/>
    </source>
</evidence>
<dbReference type="RefSeq" id="WP_093621078.1">
    <property type="nucleotide sequence ID" value="NZ_BOMT01000074.1"/>
</dbReference>
<dbReference type="GO" id="GO:0005886">
    <property type="term" value="C:plasma membrane"/>
    <property type="evidence" value="ECO:0007669"/>
    <property type="project" value="UniProtKB-SubCell"/>
</dbReference>
<dbReference type="Pfam" id="PF05222">
    <property type="entry name" value="AlaDh_PNT_N"/>
    <property type="match status" value="1"/>
</dbReference>
<sequence>MIIGVLRDPDPGERRVAATPATVEQLAKLGYQVVVEPGAGAGASFSDQAYAEAGATIGDPLGADVVFTINPPLDRLDRLAEGATLIGMLNPRLAPELVEDLARRPITALSMDAVPRISRAQSLDVLSSMANIAGYRAVVEAAHAFGRFFTGQVTAAGKVPPAKVLVAGAGVAGLAAIGAAGSLGAIVRATDPRPEVADQVRSLGGEYLSVEAADVEVSSTGYAKEMSDDYNDRAARLYADQAREVDIVITTALIPGRPAPRLITADMVATMRSGSVIVDMAAANGGNVEGTVAGEVVVTANGVTIIGYTDLAGRLPAQASQLYGTNLVNLMKLLTPGKDGQLVLDFDDVVQRAVTVVRDGELTWPPPPVAVSAVPAAVAAKPVEAVGKPVRKPRDPLLITGVAAAALFLLTAAAPAALRGHLTVFALAIVIGYYVIGHVHHALHTPLMSVTNAISGIIVVGALLQLGHGGAVVTGLSVVAILLASINVFGGFAVTRRMLAMFSRS</sequence>
<evidence type="ECO:0000259" key="18">
    <source>
        <dbReference type="SMART" id="SM01002"/>
    </source>
</evidence>
<dbReference type="PANTHER" id="PTHR10160:SF19">
    <property type="entry name" value="PROTON-TRANSLOCATING NAD(P)(+) TRANSHYDROGENASE"/>
    <property type="match status" value="1"/>
</dbReference>
<reference evidence="20 21" key="1">
    <citation type="submission" date="2016-10" db="EMBL/GenBank/DDBJ databases">
        <authorList>
            <person name="de Groot N.N."/>
        </authorList>
    </citation>
    <scope>NUCLEOTIDE SEQUENCE [LARGE SCALE GENOMIC DNA]</scope>
    <source>
        <strain evidence="20 21">DSM 43019</strain>
    </source>
</reference>
<dbReference type="InterPro" id="IPR007886">
    <property type="entry name" value="AlaDH/PNT_N"/>
</dbReference>
<evidence type="ECO:0000256" key="16">
    <source>
        <dbReference type="ARBA" id="ARBA00083734"/>
    </source>
</evidence>
<feature type="transmembrane region" description="Helical" evidence="17">
    <location>
        <begin position="473"/>
        <end position="495"/>
    </location>
</feature>
<evidence type="ECO:0000256" key="17">
    <source>
        <dbReference type="SAM" id="Phobius"/>
    </source>
</evidence>
<feature type="domain" description="Alanine dehydrogenase/pyridine nucleotide transhydrogenase NAD(H)-binding" evidence="18">
    <location>
        <begin position="142"/>
        <end position="307"/>
    </location>
</feature>
<keyword evidence="21" id="KW-1185">Reference proteome</keyword>
<name>A0A1I2L256_9ACTN</name>
<evidence type="ECO:0000256" key="10">
    <source>
        <dbReference type="ARBA" id="ARBA00022989"/>
    </source>
</evidence>
<dbReference type="Proteomes" id="UP000199645">
    <property type="component" value="Unassembled WGS sequence"/>
</dbReference>
<evidence type="ECO:0000256" key="12">
    <source>
        <dbReference type="ARBA" id="ARBA00023136"/>
    </source>
</evidence>
<dbReference type="CDD" id="cd05304">
    <property type="entry name" value="Rubrum_tdh"/>
    <property type="match status" value="1"/>
</dbReference>
<evidence type="ECO:0000256" key="8">
    <source>
        <dbReference type="ARBA" id="ARBA00022857"/>
    </source>
</evidence>
<dbReference type="PANTHER" id="PTHR10160">
    <property type="entry name" value="NAD(P) TRANSHYDROGENASE"/>
    <property type="match status" value="1"/>
</dbReference>
<comment type="subcellular location">
    <subcellularLocation>
        <location evidence="2">Cell inner membrane</location>
        <topology evidence="2">Multi-pass membrane protein</topology>
    </subcellularLocation>
</comment>
<organism evidence="20 21">
    <name type="scientific">Actinoplanes philippinensis</name>
    <dbReference type="NCBI Taxonomy" id="35752"/>
    <lineage>
        <taxon>Bacteria</taxon>
        <taxon>Bacillati</taxon>
        <taxon>Actinomycetota</taxon>
        <taxon>Actinomycetes</taxon>
        <taxon>Micromonosporales</taxon>
        <taxon>Micromonosporaceae</taxon>
        <taxon>Actinoplanes</taxon>
    </lineage>
</organism>
<dbReference type="InterPro" id="IPR036291">
    <property type="entry name" value="NAD(P)-bd_dom_sf"/>
</dbReference>
<keyword evidence="4" id="KW-1003">Cell membrane</keyword>
<dbReference type="InterPro" id="IPR007698">
    <property type="entry name" value="AlaDH/PNT_NAD(H)-bd"/>
</dbReference>
<accession>A0A1I2L256</accession>
<keyword evidence="11" id="KW-0520">NAD</keyword>
<dbReference type="GO" id="GO:0050661">
    <property type="term" value="F:NADP binding"/>
    <property type="evidence" value="ECO:0007669"/>
    <property type="project" value="TreeGrafter"/>
</dbReference>
<dbReference type="STRING" id="35752.SAMN05421541_119103"/>
<keyword evidence="12 17" id="KW-0472">Membrane</keyword>
<keyword evidence="10 17" id="KW-1133">Transmembrane helix</keyword>
<dbReference type="Pfam" id="PF12769">
    <property type="entry name" value="PNTB_4TM"/>
    <property type="match status" value="1"/>
</dbReference>
<evidence type="ECO:0000256" key="14">
    <source>
        <dbReference type="ARBA" id="ARBA00071831"/>
    </source>
</evidence>
<dbReference type="SUPFAM" id="SSF51735">
    <property type="entry name" value="NAD(P)-binding Rossmann-fold domains"/>
    <property type="match status" value="1"/>
</dbReference>
<dbReference type="SUPFAM" id="SSF52283">
    <property type="entry name" value="Formate/glycerate dehydrogenase catalytic domain-like"/>
    <property type="match status" value="1"/>
</dbReference>
<dbReference type="EMBL" id="FONV01000019">
    <property type="protein sequence ID" value="SFF72619.1"/>
    <property type="molecule type" value="Genomic_DNA"/>
</dbReference>
<evidence type="ECO:0000256" key="13">
    <source>
        <dbReference type="ARBA" id="ARBA00048202"/>
    </source>
</evidence>
<dbReference type="FunFam" id="3.40.50.720:FF:000028">
    <property type="entry name" value="NAD(P) transhydrogenase subunit alpha"/>
    <property type="match status" value="1"/>
</dbReference>
<feature type="transmembrane region" description="Helical" evidence="17">
    <location>
        <begin position="450"/>
        <end position="467"/>
    </location>
</feature>
<evidence type="ECO:0000256" key="7">
    <source>
        <dbReference type="ARBA" id="ARBA00022741"/>
    </source>
</evidence>
<dbReference type="PIRSF" id="PIRSF000203">
    <property type="entry name" value="NADP_transhydrogenase_alpha"/>
    <property type="match status" value="1"/>
</dbReference>
<dbReference type="EC" id="7.1.1.1" evidence="3"/>
<dbReference type="SMART" id="SM01002">
    <property type="entry name" value="AlaDh_PNT_C"/>
    <property type="match status" value="1"/>
</dbReference>
<evidence type="ECO:0000256" key="2">
    <source>
        <dbReference type="ARBA" id="ARBA00004429"/>
    </source>
</evidence>
<dbReference type="OrthoDB" id="9804592at2"/>
<feature type="transmembrane region" description="Helical" evidence="17">
    <location>
        <begin position="397"/>
        <end position="418"/>
    </location>
</feature>
<gene>
    <name evidence="20" type="ORF">SAMN05421541_119103</name>
</gene>
<evidence type="ECO:0000313" key="20">
    <source>
        <dbReference type="EMBL" id="SFF72619.1"/>
    </source>
</evidence>
<comment type="function">
    <text evidence="1">The transhydrogenation between NADH and NADP is coupled to respiration and ATP hydrolysis and functions as a proton pump across the membrane.</text>
</comment>
<dbReference type="AlphaFoldDB" id="A0A1I2L256"/>
<evidence type="ECO:0000256" key="5">
    <source>
        <dbReference type="ARBA" id="ARBA00022519"/>
    </source>
</evidence>
<keyword evidence="7" id="KW-0547">Nucleotide-binding</keyword>
<dbReference type="Gene3D" id="3.40.50.720">
    <property type="entry name" value="NAD(P)-binding Rossmann-like Domain"/>
    <property type="match status" value="2"/>
</dbReference>